<evidence type="ECO:0000256" key="1">
    <source>
        <dbReference type="ARBA" id="ARBA00022801"/>
    </source>
</evidence>
<feature type="transmembrane region" description="Helical" evidence="5">
    <location>
        <begin position="31"/>
        <end position="49"/>
    </location>
</feature>
<accession>A0A2V3WA49</accession>
<feature type="short sequence motif" description="DGA/G" evidence="4">
    <location>
        <begin position="161"/>
        <end position="163"/>
    </location>
</feature>
<dbReference type="Gene3D" id="3.40.1090.10">
    <property type="entry name" value="Cytosolic phospholipase A2 catalytic domain"/>
    <property type="match status" value="2"/>
</dbReference>
<feature type="short sequence motif" description="GXSXG" evidence="4">
    <location>
        <begin position="37"/>
        <end position="41"/>
    </location>
</feature>
<evidence type="ECO:0000256" key="3">
    <source>
        <dbReference type="ARBA" id="ARBA00023098"/>
    </source>
</evidence>
<proteinExistence type="predicted"/>
<name>A0A2V3WA49_9BACI</name>
<dbReference type="PROSITE" id="PS51635">
    <property type="entry name" value="PNPLA"/>
    <property type="match status" value="1"/>
</dbReference>
<dbReference type="GO" id="GO:0016042">
    <property type="term" value="P:lipid catabolic process"/>
    <property type="evidence" value="ECO:0007669"/>
    <property type="project" value="UniProtKB-UniRule"/>
</dbReference>
<feature type="active site" description="Proton acceptor" evidence="4">
    <location>
        <position position="161"/>
    </location>
</feature>
<evidence type="ECO:0000256" key="2">
    <source>
        <dbReference type="ARBA" id="ARBA00022963"/>
    </source>
</evidence>
<organism evidence="7 8">
    <name type="scientific">Streptohalobacillus salinus</name>
    <dbReference type="NCBI Taxonomy" id="621096"/>
    <lineage>
        <taxon>Bacteria</taxon>
        <taxon>Bacillati</taxon>
        <taxon>Bacillota</taxon>
        <taxon>Bacilli</taxon>
        <taxon>Bacillales</taxon>
        <taxon>Bacillaceae</taxon>
        <taxon>Streptohalobacillus</taxon>
    </lineage>
</organism>
<keyword evidence="3 4" id="KW-0443">Lipid metabolism</keyword>
<protein>
    <submittedName>
        <fullName evidence="7">Putative patatin/cPLA2 family phospholipase</fullName>
    </submittedName>
</protein>
<keyword evidence="1 4" id="KW-0378">Hydrolase</keyword>
<evidence type="ECO:0000259" key="6">
    <source>
        <dbReference type="PROSITE" id="PS51635"/>
    </source>
</evidence>
<evidence type="ECO:0000313" key="8">
    <source>
        <dbReference type="Proteomes" id="UP000247922"/>
    </source>
</evidence>
<dbReference type="GO" id="GO:0016787">
    <property type="term" value="F:hydrolase activity"/>
    <property type="evidence" value="ECO:0007669"/>
    <property type="project" value="UniProtKB-UniRule"/>
</dbReference>
<keyword evidence="5" id="KW-0472">Membrane</keyword>
<dbReference type="Proteomes" id="UP000247922">
    <property type="component" value="Unassembled WGS sequence"/>
</dbReference>
<keyword evidence="5" id="KW-0812">Transmembrane</keyword>
<dbReference type="InterPro" id="IPR045943">
    <property type="entry name" value="DUF6363"/>
</dbReference>
<dbReference type="Pfam" id="PF19890">
    <property type="entry name" value="DUF6363"/>
    <property type="match status" value="1"/>
</dbReference>
<evidence type="ECO:0000313" key="7">
    <source>
        <dbReference type="EMBL" id="PXW90972.1"/>
    </source>
</evidence>
<dbReference type="InterPro" id="IPR050301">
    <property type="entry name" value="NTE"/>
</dbReference>
<evidence type="ECO:0000256" key="4">
    <source>
        <dbReference type="PROSITE-ProRule" id="PRU01161"/>
    </source>
</evidence>
<dbReference type="CDD" id="cd07208">
    <property type="entry name" value="Pat_hypo_Ecoli_yjju_like"/>
    <property type="match status" value="1"/>
</dbReference>
<dbReference type="SUPFAM" id="SSF52151">
    <property type="entry name" value="FabD/lysophospholipase-like"/>
    <property type="match status" value="1"/>
</dbReference>
<evidence type="ECO:0000256" key="5">
    <source>
        <dbReference type="SAM" id="Phobius"/>
    </source>
</evidence>
<sequence length="291" mass="33444">MDDVSLVLEGGGMRGVYTSGVLDQMMMNDLFFPYVIGVSAGACNALSYLSRQPDRSRYINVNFANDPRYLHVKHLINGKGMFNMEFLFKDIANELVPFDFQRFGQAKETFVVPTTDCETGQPVYFENNHNQTDRIIEAVKASSSLPLVGVPIEIDGMTLLDGGIIDPIPIDKAIADGYKRHVIVLTRPKGYRKKPFRLKYTSKFVYRKYPKLVEALINRHIVYNQQLDRIDQLEKERKVFVIRPKGHEQVKRTEKDPERLNDLHDAGFMAGKRESERLKAWLAETKVHQYN</sequence>
<dbReference type="InterPro" id="IPR037483">
    <property type="entry name" value="YjjU-like"/>
</dbReference>
<reference evidence="7 8" key="1">
    <citation type="submission" date="2018-05" db="EMBL/GenBank/DDBJ databases">
        <title>Genomic Encyclopedia of Type Strains, Phase IV (KMG-IV): sequencing the most valuable type-strain genomes for metagenomic binning, comparative biology and taxonomic classification.</title>
        <authorList>
            <person name="Goeker M."/>
        </authorList>
    </citation>
    <scope>NUCLEOTIDE SEQUENCE [LARGE SCALE GENOMIC DNA]</scope>
    <source>
        <strain evidence="7 8">DSM 22440</strain>
    </source>
</reference>
<feature type="domain" description="PNPLA" evidence="6">
    <location>
        <begin position="6"/>
        <end position="174"/>
    </location>
</feature>
<feature type="short sequence motif" description="GXGXXG" evidence="4">
    <location>
        <begin position="10"/>
        <end position="15"/>
    </location>
</feature>
<gene>
    <name evidence="7" type="ORF">DES38_1066</name>
</gene>
<keyword evidence="2 4" id="KW-0442">Lipid degradation</keyword>
<dbReference type="InterPro" id="IPR016035">
    <property type="entry name" value="Acyl_Trfase/lysoPLipase"/>
</dbReference>
<feature type="active site" description="Nucleophile" evidence="4">
    <location>
        <position position="39"/>
    </location>
</feature>
<dbReference type="AlphaFoldDB" id="A0A2V3WA49"/>
<dbReference type="OrthoDB" id="9802424at2"/>
<keyword evidence="5" id="KW-1133">Transmembrane helix</keyword>
<dbReference type="EMBL" id="QJJR01000006">
    <property type="protein sequence ID" value="PXW90972.1"/>
    <property type="molecule type" value="Genomic_DNA"/>
</dbReference>
<dbReference type="PANTHER" id="PTHR14226:SF25">
    <property type="entry name" value="PHOSPHOESTERASE"/>
    <property type="match status" value="1"/>
</dbReference>
<dbReference type="InterPro" id="IPR002641">
    <property type="entry name" value="PNPLA_dom"/>
</dbReference>
<dbReference type="Pfam" id="PF01734">
    <property type="entry name" value="Patatin"/>
    <property type="match status" value="1"/>
</dbReference>
<dbReference type="RefSeq" id="WP_110251313.1">
    <property type="nucleotide sequence ID" value="NZ_QJJR01000006.1"/>
</dbReference>
<keyword evidence="8" id="KW-1185">Reference proteome</keyword>
<dbReference type="PANTHER" id="PTHR14226">
    <property type="entry name" value="NEUROPATHY TARGET ESTERASE/SWISS CHEESE D.MELANOGASTER"/>
    <property type="match status" value="1"/>
</dbReference>
<comment type="caution">
    <text evidence="7">The sequence shown here is derived from an EMBL/GenBank/DDBJ whole genome shotgun (WGS) entry which is preliminary data.</text>
</comment>